<feature type="chain" id="PRO_5041988029" evidence="1">
    <location>
        <begin position="21"/>
        <end position="130"/>
    </location>
</feature>
<proteinExistence type="predicted"/>
<accession>A0AAF0Y9F1</accession>
<name>A0AAF0Y9F1_9TREE</name>
<dbReference type="EMBL" id="CP086715">
    <property type="protein sequence ID" value="WOO79403.1"/>
    <property type="molecule type" value="Genomic_DNA"/>
</dbReference>
<dbReference type="RefSeq" id="XP_062625435.1">
    <property type="nucleotide sequence ID" value="XM_062769451.1"/>
</dbReference>
<organism evidence="2 3">
    <name type="scientific">Vanrija pseudolonga</name>
    <dbReference type="NCBI Taxonomy" id="143232"/>
    <lineage>
        <taxon>Eukaryota</taxon>
        <taxon>Fungi</taxon>
        <taxon>Dikarya</taxon>
        <taxon>Basidiomycota</taxon>
        <taxon>Agaricomycotina</taxon>
        <taxon>Tremellomycetes</taxon>
        <taxon>Trichosporonales</taxon>
        <taxon>Trichosporonaceae</taxon>
        <taxon>Vanrija</taxon>
    </lineage>
</organism>
<reference evidence="2" key="1">
    <citation type="submission" date="2023-10" db="EMBL/GenBank/DDBJ databases">
        <authorList>
            <person name="Noh H."/>
        </authorList>
    </citation>
    <scope>NUCLEOTIDE SEQUENCE</scope>
    <source>
        <strain evidence="2">DUCC4014</strain>
    </source>
</reference>
<evidence type="ECO:0000313" key="3">
    <source>
        <dbReference type="Proteomes" id="UP000827549"/>
    </source>
</evidence>
<feature type="signal peptide" evidence="1">
    <location>
        <begin position="1"/>
        <end position="20"/>
    </location>
</feature>
<keyword evidence="3" id="KW-1185">Reference proteome</keyword>
<dbReference type="AlphaFoldDB" id="A0AAF0Y9F1"/>
<evidence type="ECO:0000256" key="1">
    <source>
        <dbReference type="SAM" id="SignalP"/>
    </source>
</evidence>
<gene>
    <name evidence="2" type="ORF">LOC62_02G002925</name>
</gene>
<dbReference type="Proteomes" id="UP000827549">
    <property type="component" value="Chromosome 2"/>
</dbReference>
<dbReference type="GeneID" id="87806172"/>
<evidence type="ECO:0000313" key="2">
    <source>
        <dbReference type="EMBL" id="WOO79403.1"/>
    </source>
</evidence>
<protein>
    <submittedName>
        <fullName evidence="2">Uncharacterized protein</fullName>
    </submittedName>
</protein>
<keyword evidence="1" id="KW-0732">Signal</keyword>
<sequence length="130" mass="13965">MFKSFAPLALIALVASSAIASPVEIEDRSLDARDGQAFLSYCTKSRGNFNAGALSTTVDQFCGTVRAWDVRGSKDVDDGFKLTYRDEQGGGPDEYCATAYHWIVDNCASQGKGGFYGVNAISYKLTRGSP</sequence>